<feature type="compositionally biased region" description="Basic and acidic residues" evidence="1">
    <location>
        <begin position="217"/>
        <end position="227"/>
    </location>
</feature>
<evidence type="ECO:0000313" key="2">
    <source>
        <dbReference type="EMBL" id="KAL1268684.1"/>
    </source>
</evidence>
<dbReference type="EMBL" id="JAYMGO010000009">
    <property type="protein sequence ID" value="KAL1268684.1"/>
    <property type="molecule type" value="Genomic_DNA"/>
</dbReference>
<evidence type="ECO:0000313" key="3">
    <source>
        <dbReference type="Proteomes" id="UP001558613"/>
    </source>
</evidence>
<evidence type="ECO:0000256" key="1">
    <source>
        <dbReference type="SAM" id="MobiDB-lite"/>
    </source>
</evidence>
<feature type="region of interest" description="Disordered" evidence="1">
    <location>
        <begin position="178"/>
        <end position="227"/>
    </location>
</feature>
<protein>
    <submittedName>
        <fullName evidence="2">Uncharacterized protein</fullName>
    </submittedName>
</protein>
<dbReference type="Proteomes" id="UP001558613">
    <property type="component" value="Unassembled WGS sequence"/>
</dbReference>
<organism evidence="2 3">
    <name type="scientific">Cirrhinus molitorella</name>
    <name type="common">mud carp</name>
    <dbReference type="NCBI Taxonomy" id="172907"/>
    <lineage>
        <taxon>Eukaryota</taxon>
        <taxon>Metazoa</taxon>
        <taxon>Chordata</taxon>
        <taxon>Craniata</taxon>
        <taxon>Vertebrata</taxon>
        <taxon>Euteleostomi</taxon>
        <taxon>Actinopterygii</taxon>
        <taxon>Neopterygii</taxon>
        <taxon>Teleostei</taxon>
        <taxon>Ostariophysi</taxon>
        <taxon>Cypriniformes</taxon>
        <taxon>Cyprinidae</taxon>
        <taxon>Labeoninae</taxon>
        <taxon>Labeonini</taxon>
        <taxon>Cirrhinus</taxon>
    </lineage>
</organism>
<sequence length="227" mass="25349">MFEELPSLSLTLQRNDLVLPQATSEDSDQLEELKAGDMLEKIQTMLVSRRVMGGDSSVLGMRGITLKGNLKGFTDLTNPQLKQHMEAAINICVGELKARFGDLLKDEGTQSPIESFRDLNPDTWPEDKASLNPGQPQFQRPFISPTMGCGRSVDKGCLQLDYKCERGFSEQNRIKLQKKLPLGPPPRRPDEDQPGGGPFVEEFDPTPAVNRWLSSKRPPDVQKQLDD</sequence>
<keyword evidence="3" id="KW-1185">Reference proteome</keyword>
<gene>
    <name evidence="2" type="ORF">QQF64_034047</name>
</gene>
<comment type="caution">
    <text evidence="2">The sequence shown here is derived from an EMBL/GenBank/DDBJ whole genome shotgun (WGS) entry which is preliminary data.</text>
</comment>
<proteinExistence type="predicted"/>
<reference evidence="2 3" key="1">
    <citation type="submission" date="2023-09" db="EMBL/GenBank/DDBJ databases">
        <authorList>
            <person name="Wang M."/>
        </authorList>
    </citation>
    <scope>NUCLEOTIDE SEQUENCE [LARGE SCALE GENOMIC DNA]</scope>
    <source>
        <strain evidence="2">GT-2023</strain>
        <tissue evidence="2">Liver</tissue>
    </source>
</reference>
<accession>A0ABR3MVL5</accession>
<name>A0ABR3MVL5_9TELE</name>